<organism evidence="1 2">
    <name type="scientific">Pleuronectes platessa</name>
    <name type="common">European plaice</name>
    <dbReference type="NCBI Taxonomy" id="8262"/>
    <lineage>
        <taxon>Eukaryota</taxon>
        <taxon>Metazoa</taxon>
        <taxon>Chordata</taxon>
        <taxon>Craniata</taxon>
        <taxon>Vertebrata</taxon>
        <taxon>Euteleostomi</taxon>
        <taxon>Actinopterygii</taxon>
        <taxon>Neopterygii</taxon>
        <taxon>Teleostei</taxon>
        <taxon>Neoteleostei</taxon>
        <taxon>Acanthomorphata</taxon>
        <taxon>Carangaria</taxon>
        <taxon>Pleuronectiformes</taxon>
        <taxon>Pleuronectoidei</taxon>
        <taxon>Pleuronectidae</taxon>
        <taxon>Pleuronectes</taxon>
    </lineage>
</organism>
<keyword evidence="2" id="KW-1185">Reference proteome</keyword>
<evidence type="ECO:0000313" key="1">
    <source>
        <dbReference type="EMBL" id="CAB1445399.1"/>
    </source>
</evidence>
<gene>
    <name evidence="1" type="ORF">PLEPLA_LOCUS33130</name>
</gene>
<accession>A0A9N7V4F5</accession>
<proteinExistence type="predicted"/>
<protein>
    <submittedName>
        <fullName evidence="1">Uncharacterized protein</fullName>
    </submittedName>
</protein>
<reference evidence="1" key="1">
    <citation type="submission" date="2020-03" db="EMBL/GenBank/DDBJ databases">
        <authorList>
            <person name="Weist P."/>
        </authorList>
    </citation>
    <scope>NUCLEOTIDE SEQUENCE</scope>
</reference>
<dbReference type="Proteomes" id="UP001153269">
    <property type="component" value="Unassembled WGS sequence"/>
</dbReference>
<evidence type="ECO:0000313" key="2">
    <source>
        <dbReference type="Proteomes" id="UP001153269"/>
    </source>
</evidence>
<dbReference type="AlphaFoldDB" id="A0A9N7V4F5"/>
<name>A0A9N7V4F5_PLEPL</name>
<comment type="caution">
    <text evidence="1">The sequence shown here is derived from an EMBL/GenBank/DDBJ whole genome shotgun (WGS) entry which is preliminary data.</text>
</comment>
<sequence length="120" mass="13201">MDPILLNDRSPAAIMSHVMKTLERLVPQHLRAMDSLLVEFQADSVVEDVITCRLYIAYIDLKKPAQEAPGLMDGANIPGELERKACSVAGLKQDSVETVTEKRISLKLSQTTTLILPTPS</sequence>
<dbReference type="EMBL" id="CADEAL010003646">
    <property type="protein sequence ID" value="CAB1445399.1"/>
    <property type="molecule type" value="Genomic_DNA"/>
</dbReference>